<proteinExistence type="predicted"/>
<keyword evidence="7" id="KW-1185">Reference proteome</keyword>
<dbReference type="STRING" id="284577.SAMN05216571_104122"/>
<accession>A0A1G7RAK0</accession>
<dbReference type="GO" id="GO:0030288">
    <property type="term" value="C:outer membrane-bounded periplasmic space"/>
    <property type="evidence" value="ECO:0007669"/>
    <property type="project" value="TreeGrafter"/>
</dbReference>
<dbReference type="Proteomes" id="UP000198641">
    <property type="component" value="Unassembled WGS sequence"/>
</dbReference>
<keyword evidence="2" id="KW-0997">Cell inner membrane</keyword>
<sequence length="193" mass="21331">MAMRLPRPSPRVWLALLLIVLGGVLTFIEQSNVRTPGPVPTDSAGEPDFYLEGVNLTRFDAQGRPHQRLATPRLVHTPHNDMTRAETPKARLLDNDGALWLASGQEGTLGADGNPLVLRGDAHLESPGEGWQLDTNVLHIDTVTNHAWSEGEAHITQPPQRMRGDKLDVWFDDDLMRLTGNVHGFHPPKEQAP</sequence>
<dbReference type="InterPro" id="IPR026265">
    <property type="entry name" value="LptC"/>
</dbReference>
<dbReference type="PANTHER" id="PTHR37481:SF1">
    <property type="entry name" value="LIPOPOLYSACCHARIDE EXPORT SYSTEM PROTEIN LPTC"/>
    <property type="match status" value="1"/>
</dbReference>
<evidence type="ECO:0000256" key="2">
    <source>
        <dbReference type="ARBA" id="ARBA00022519"/>
    </source>
</evidence>
<evidence type="ECO:0000256" key="4">
    <source>
        <dbReference type="ARBA" id="ARBA00022989"/>
    </source>
</evidence>
<dbReference type="RefSeq" id="WP_092524688.1">
    <property type="nucleotide sequence ID" value="NZ_FNCI01000004.1"/>
</dbReference>
<dbReference type="InterPro" id="IPR052363">
    <property type="entry name" value="LPS_export_LptC"/>
</dbReference>
<dbReference type="NCBIfam" id="TIGR04409">
    <property type="entry name" value="LptC_YrbK"/>
    <property type="match status" value="1"/>
</dbReference>
<evidence type="ECO:0000256" key="5">
    <source>
        <dbReference type="ARBA" id="ARBA00023136"/>
    </source>
</evidence>
<dbReference type="PANTHER" id="PTHR37481">
    <property type="entry name" value="LIPOPOLYSACCHARIDE EXPORT SYSTEM PROTEIN LPTC"/>
    <property type="match status" value="1"/>
</dbReference>
<dbReference type="InterPro" id="IPR010664">
    <property type="entry name" value="LipoPS_assembly_LptC-rel"/>
</dbReference>
<organism evidence="6 7">
    <name type="scientific">Onishia taeanensis</name>
    <dbReference type="NCBI Taxonomy" id="284577"/>
    <lineage>
        <taxon>Bacteria</taxon>
        <taxon>Pseudomonadati</taxon>
        <taxon>Pseudomonadota</taxon>
        <taxon>Gammaproteobacteria</taxon>
        <taxon>Oceanospirillales</taxon>
        <taxon>Halomonadaceae</taxon>
        <taxon>Onishia</taxon>
    </lineage>
</organism>
<dbReference type="AlphaFoldDB" id="A0A1G7RAK0"/>
<dbReference type="Gene3D" id="2.60.450.10">
    <property type="entry name" value="Lipopolysaccharide (LPS) transport protein A like domain"/>
    <property type="match status" value="1"/>
</dbReference>
<dbReference type="OrthoDB" id="6118108at2"/>
<dbReference type="Pfam" id="PF06835">
    <property type="entry name" value="LptC"/>
    <property type="match status" value="1"/>
</dbReference>
<keyword evidence="4" id="KW-1133">Transmembrane helix</keyword>
<name>A0A1G7RAK0_9GAMM</name>
<reference evidence="6 7" key="1">
    <citation type="submission" date="2016-10" db="EMBL/GenBank/DDBJ databases">
        <authorList>
            <person name="de Groot N.N."/>
        </authorList>
    </citation>
    <scope>NUCLEOTIDE SEQUENCE [LARGE SCALE GENOMIC DNA]</scope>
    <source>
        <strain evidence="6 7">BH539</strain>
    </source>
</reference>
<evidence type="ECO:0000256" key="1">
    <source>
        <dbReference type="ARBA" id="ARBA00022475"/>
    </source>
</evidence>
<keyword evidence="3" id="KW-0812">Transmembrane</keyword>
<keyword evidence="5" id="KW-0472">Membrane</keyword>
<dbReference type="GO" id="GO:0005886">
    <property type="term" value="C:plasma membrane"/>
    <property type="evidence" value="ECO:0007669"/>
    <property type="project" value="InterPro"/>
</dbReference>
<keyword evidence="1" id="KW-1003">Cell membrane</keyword>
<dbReference type="GO" id="GO:0015221">
    <property type="term" value="F:lipopolysaccharide transmembrane transporter activity"/>
    <property type="evidence" value="ECO:0007669"/>
    <property type="project" value="InterPro"/>
</dbReference>
<protein>
    <submittedName>
        <fullName evidence="6">Lipopolysaccharide export system protein LptC</fullName>
    </submittedName>
</protein>
<dbReference type="GO" id="GO:0017089">
    <property type="term" value="F:glycolipid transfer activity"/>
    <property type="evidence" value="ECO:0007669"/>
    <property type="project" value="TreeGrafter"/>
</dbReference>
<evidence type="ECO:0000256" key="3">
    <source>
        <dbReference type="ARBA" id="ARBA00022692"/>
    </source>
</evidence>
<evidence type="ECO:0000313" key="6">
    <source>
        <dbReference type="EMBL" id="SDG07199.1"/>
    </source>
</evidence>
<evidence type="ECO:0000313" key="7">
    <source>
        <dbReference type="Proteomes" id="UP000198641"/>
    </source>
</evidence>
<dbReference type="EMBL" id="FNCI01000004">
    <property type="protein sequence ID" value="SDG07199.1"/>
    <property type="molecule type" value="Genomic_DNA"/>
</dbReference>
<gene>
    <name evidence="6" type="ORF">SAMN05216571_104122</name>
</gene>